<name>A0ABV0JRG5_9CYAN</name>
<sequence length="222" mass="24374">MSITPESVKELLGSDNFGDRIRAVNQLRQLEVAIAFELIQPVVTDSNTRVRYAAVSQMDTLGHQDLQKSLTILRDRLFNDPEADVQAAAADALGALKLKDAFLDLQQVYQQSPEWLVKFSIIAALGEMGDERAFDLLQEALTSDNDLVQTAAISSLGELGDPRAVSLIVPYATHPDWQIRYRVVQALHRLGGSEARSTLEALANDQVEQVAEEAKTSLNSVS</sequence>
<dbReference type="InterPro" id="IPR011989">
    <property type="entry name" value="ARM-like"/>
</dbReference>
<evidence type="ECO:0000313" key="3">
    <source>
        <dbReference type="EMBL" id="MEP0865236.1"/>
    </source>
</evidence>
<dbReference type="SMART" id="SM00567">
    <property type="entry name" value="EZ_HEAT"/>
    <property type="match status" value="5"/>
</dbReference>
<comment type="caution">
    <text evidence="3">The sequence shown here is derived from an EMBL/GenBank/DDBJ whole genome shotgun (WGS) entry which is preliminary data.</text>
</comment>
<keyword evidence="1" id="KW-0042">Antenna complex</keyword>
<dbReference type="EMBL" id="JAMPKK010000023">
    <property type="protein sequence ID" value="MEP0865236.1"/>
    <property type="molecule type" value="Genomic_DNA"/>
</dbReference>
<dbReference type="RefSeq" id="WP_190425143.1">
    <property type="nucleotide sequence ID" value="NZ_JAMPKK010000023.1"/>
</dbReference>
<gene>
    <name evidence="3" type="ORF">NDI37_12240</name>
</gene>
<dbReference type="InterPro" id="IPR004155">
    <property type="entry name" value="PBS_lyase_HEAT"/>
</dbReference>
<evidence type="ECO:0000313" key="4">
    <source>
        <dbReference type="Proteomes" id="UP001442494"/>
    </source>
</evidence>
<organism evidence="3 4">
    <name type="scientific">Funiculus sociatus GB2-A5</name>
    <dbReference type="NCBI Taxonomy" id="2933946"/>
    <lineage>
        <taxon>Bacteria</taxon>
        <taxon>Bacillati</taxon>
        <taxon>Cyanobacteriota</taxon>
        <taxon>Cyanophyceae</taxon>
        <taxon>Coleofasciculales</taxon>
        <taxon>Coleofasciculaceae</taxon>
        <taxon>Funiculus</taxon>
    </lineage>
</organism>
<keyword evidence="2" id="KW-0605">Phycobilisome</keyword>
<dbReference type="Proteomes" id="UP001442494">
    <property type="component" value="Unassembled WGS sequence"/>
</dbReference>
<dbReference type="InterPro" id="IPR016024">
    <property type="entry name" value="ARM-type_fold"/>
</dbReference>
<evidence type="ECO:0000256" key="2">
    <source>
        <dbReference type="ARBA" id="ARBA00022738"/>
    </source>
</evidence>
<dbReference type="Pfam" id="PF13646">
    <property type="entry name" value="HEAT_2"/>
    <property type="match status" value="1"/>
</dbReference>
<dbReference type="PANTHER" id="PTHR12697">
    <property type="entry name" value="PBS LYASE HEAT-LIKE PROTEIN"/>
    <property type="match status" value="1"/>
</dbReference>
<dbReference type="PANTHER" id="PTHR12697:SF39">
    <property type="entry name" value="SLR1687 PROTEIN"/>
    <property type="match status" value="1"/>
</dbReference>
<dbReference type="Gene3D" id="1.25.10.10">
    <property type="entry name" value="Leucine-rich Repeat Variant"/>
    <property type="match status" value="1"/>
</dbReference>
<proteinExistence type="predicted"/>
<dbReference type="NCBIfam" id="NF045915">
    <property type="entry name" value="PhycobilmeDegNblB"/>
    <property type="match status" value="1"/>
</dbReference>
<dbReference type="SUPFAM" id="SSF48371">
    <property type="entry name" value="ARM repeat"/>
    <property type="match status" value="1"/>
</dbReference>
<evidence type="ECO:0000256" key="1">
    <source>
        <dbReference type="ARBA" id="ARBA00022549"/>
    </source>
</evidence>
<keyword evidence="4" id="KW-1185">Reference proteome</keyword>
<accession>A0ABV0JRG5</accession>
<protein>
    <submittedName>
        <fullName evidence="3">HEAT repeat domain-containing protein</fullName>
    </submittedName>
</protein>
<reference evidence="3 4" key="1">
    <citation type="submission" date="2022-04" db="EMBL/GenBank/DDBJ databases">
        <title>Positive selection, recombination, and allopatry shape intraspecific diversity of widespread and dominant cyanobacteria.</title>
        <authorList>
            <person name="Wei J."/>
            <person name="Shu W."/>
            <person name="Hu C."/>
        </authorList>
    </citation>
    <scope>NUCLEOTIDE SEQUENCE [LARGE SCALE GENOMIC DNA]</scope>
    <source>
        <strain evidence="3 4">GB2-A5</strain>
    </source>
</reference>